<dbReference type="PANTHER" id="PTHR43116">
    <property type="entry name" value="PEPTIDE CHAIN RELEASE FACTOR 2"/>
    <property type="match status" value="1"/>
</dbReference>
<dbReference type="GO" id="GO:0005737">
    <property type="term" value="C:cytoplasm"/>
    <property type="evidence" value="ECO:0007669"/>
    <property type="project" value="InterPro"/>
</dbReference>
<sequence>MHRIEKLLEGLLALERESKELTELIAITSPETDPELAAELHKKIPDLGVRVEHFETTTLLNGKYDSSDALLTIHAGTGGVDAQDWAEMLFRMYSRFSEHMEFTAKLINLSPGEEAGIKTATIEIKGLYAYGLLKSETGVHRLVRISPFNAKHSRETSFALLEVIPIMPETEHIDIDPEELRIEVFRAGGHGGQGVNTTDSAVRITHLPTGIVVQCQNERSQLQNKNTAMKTLKNRLLAMQIAEKKQELKELKGSHQNTWGHQIRSYVLHPYTMVKDHRTDVEMTDVKKVLDGGLMPFIEGYLRHK</sequence>
<organism evidence="7 8">
    <name type="scientific">Candidatus Abawacabacteria bacterium RBG_16_42_10</name>
    <dbReference type="NCBI Taxonomy" id="1817814"/>
    <lineage>
        <taxon>Bacteria</taxon>
        <taxon>Candidatus Abawacaibacteriota</taxon>
    </lineage>
</organism>
<keyword evidence="3" id="KW-0648">Protein biosynthesis</keyword>
<evidence type="ECO:0000259" key="6">
    <source>
        <dbReference type="PROSITE" id="PS00745"/>
    </source>
</evidence>
<keyword evidence="5" id="KW-0175">Coiled coil</keyword>
<dbReference type="EMBL" id="MEWR01000028">
    <property type="protein sequence ID" value="OGC81338.1"/>
    <property type="molecule type" value="Genomic_DNA"/>
</dbReference>
<accession>A0A1F4XI98</accession>
<dbReference type="Proteomes" id="UP000177614">
    <property type="component" value="Unassembled WGS sequence"/>
</dbReference>
<dbReference type="SUPFAM" id="SSF75620">
    <property type="entry name" value="Release factor"/>
    <property type="match status" value="1"/>
</dbReference>
<evidence type="ECO:0000256" key="3">
    <source>
        <dbReference type="ARBA" id="ARBA00022917"/>
    </source>
</evidence>
<dbReference type="Gene3D" id="3.30.160.20">
    <property type="match status" value="1"/>
</dbReference>
<dbReference type="PANTHER" id="PTHR43116:SF3">
    <property type="entry name" value="CLASS I PEPTIDE CHAIN RELEASE FACTOR"/>
    <property type="match status" value="1"/>
</dbReference>
<dbReference type="Pfam" id="PF00472">
    <property type="entry name" value="RF-1"/>
    <property type="match status" value="1"/>
</dbReference>
<dbReference type="STRING" id="1817814.A2V81_00820"/>
<dbReference type="PROSITE" id="PS00745">
    <property type="entry name" value="RF_PROK_I"/>
    <property type="match status" value="1"/>
</dbReference>
<dbReference type="SMART" id="SM00937">
    <property type="entry name" value="PCRF"/>
    <property type="match status" value="1"/>
</dbReference>
<feature type="domain" description="Prokaryotic-type class I peptide chain release factors" evidence="6">
    <location>
        <begin position="186"/>
        <end position="202"/>
    </location>
</feature>
<evidence type="ECO:0000256" key="5">
    <source>
        <dbReference type="SAM" id="Coils"/>
    </source>
</evidence>
<dbReference type="InterPro" id="IPR045853">
    <property type="entry name" value="Pep_chain_release_fac_I_sf"/>
</dbReference>
<protein>
    <recommendedName>
        <fullName evidence="4">Peptide chain release factor 2</fullName>
    </recommendedName>
</protein>
<dbReference type="FunFam" id="3.30.160.20:FF:000004">
    <property type="entry name" value="Peptide chain release factor 1"/>
    <property type="match status" value="1"/>
</dbReference>
<comment type="caution">
    <text evidence="7">The sequence shown here is derived from an EMBL/GenBank/DDBJ whole genome shotgun (WGS) entry which is preliminary data.</text>
</comment>
<feature type="coiled-coil region" evidence="5">
    <location>
        <begin position="215"/>
        <end position="254"/>
    </location>
</feature>
<name>A0A1F4XI98_9BACT</name>
<dbReference type="InterPro" id="IPR000352">
    <property type="entry name" value="Pep_chain_release_fac_I"/>
</dbReference>
<dbReference type="Pfam" id="PF03462">
    <property type="entry name" value="PCRF"/>
    <property type="match status" value="1"/>
</dbReference>
<gene>
    <name evidence="7" type="ORF">A2V81_00820</name>
</gene>
<dbReference type="NCBIfam" id="TIGR00020">
    <property type="entry name" value="prfB"/>
    <property type="match status" value="1"/>
</dbReference>
<evidence type="ECO:0000313" key="7">
    <source>
        <dbReference type="EMBL" id="OGC81338.1"/>
    </source>
</evidence>
<dbReference type="Gene3D" id="3.30.70.1660">
    <property type="match status" value="1"/>
</dbReference>
<dbReference type="GO" id="GO:0016149">
    <property type="term" value="F:translation release factor activity, codon specific"/>
    <property type="evidence" value="ECO:0007669"/>
    <property type="project" value="InterPro"/>
</dbReference>
<reference evidence="7 8" key="1">
    <citation type="journal article" date="2016" name="Nat. Commun.">
        <title>Thousands of microbial genomes shed light on interconnected biogeochemical processes in an aquifer system.</title>
        <authorList>
            <person name="Anantharaman K."/>
            <person name="Brown C.T."/>
            <person name="Hug L.A."/>
            <person name="Sharon I."/>
            <person name="Castelle C.J."/>
            <person name="Probst A.J."/>
            <person name="Thomas B.C."/>
            <person name="Singh A."/>
            <person name="Wilkins M.J."/>
            <person name="Karaoz U."/>
            <person name="Brodie E.L."/>
            <person name="Williams K.H."/>
            <person name="Hubbard S.S."/>
            <person name="Banfield J.F."/>
        </authorList>
    </citation>
    <scope>NUCLEOTIDE SEQUENCE [LARGE SCALE GENOMIC DNA]</scope>
</reference>
<dbReference type="InterPro" id="IPR005139">
    <property type="entry name" value="PCRF"/>
</dbReference>
<evidence type="ECO:0000313" key="8">
    <source>
        <dbReference type="Proteomes" id="UP000177614"/>
    </source>
</evidence>
<comment type="similarity">
    <text evidence="1">Belongs to the prokaryotic/mitochondrial release factor family.</text>
</comment>
<evidence type="ECO:0000256" key="4">
    <source>
        <dbReference type="NCBIfam" id="TIGR00020"/>
    </source>
</evidence>
<keyword evidence="2" id="KW-0488">Methylation</keyword>
<dbReference type="AlphaFoldDB" id="A0A1F4XI98"/>
<dbReference type="InterPro" id="IPR004374">
    <property type="entry name" value="PrfB"/>
</dbReference>
<proteinExistence type="inferred from homology"/>
<evidence type="ECO:0000256" key="2">
    <source>
        <dbReference type="ARBA" id="ARBA00022481"/>
    </source>
</evidence>
<evidence type="ECO:0000256" key="1">
    <source>
        <dbReference type="ARBA" id="ARBA00010835"/>
    </source>
</evidence>